<dbReference type="AlphaFoldDB" id="A0AAV7UNC3"/>
<gene>
    <name evidence="1" type="ORF">NDU88_007271</name>
</gene>
<organism evidence="1 2">
    <name type="scientific">Pleurodeles waltl</name>
    <name type="common">Iberian ribbed newt</name>
    <dbReference type="NCBI Taxonomy" id="8319"/>
    <lineage>
        <taxon>Eukaryota</taxon>
        <taxon>Metazoa</taxon>
        <taxon>Chordata</taxon>
        <taxon>Craniata</taxon>
        <taxon>Vertebrata</taxon>
        <taxon>Euteleostomi</taxon>
        <taxon>Amphibia</taxon>
        <taxon>Batrachia</taxon>
        <taxon>Caudata</taxon>
        <taxon>Salamandroidea</taxon>
        <taxon>Salamandridae</taxon>
        <taxon>Pleurodelinae</taxon>
        <taxon>Pleurodeles</taxon>
    </lineage>
</organism>
<dbReference type="Proteomes" id="UP001066276">
    <property type="component" value="Chromosome 3_1"/>
</dbReference>
<dbReference type="EMBL" id="JANPWB010000005">
    <property type="protein sequence ID" value="KAJ1190533.1"/>
    <property type="molecule type" value="Genomic_DNA"/>
</dbReference>
<reference evidence="1" key="1">
    <citation type="journal article" date="2022" name="bioRxiv">
        <title>Sequencing and chromosome-scale assembly of the giantPleurodeles waltlgenome.</title>
        <authorList>
            <person name="Brown T."/>
            <person name="Elewa A."/>
            <person name="Iarovenko S."/>
            <person name="Subramanian E."/>
            <person name="Araus A.J."/>
            <person name="Petzold A."/>
            <person name="Susuki M."/>
            <person name="Suzuki K.-i.T."/>
            <person name="Hayashi T."/>
            <person name="Toyoda A."/>
            <person name="Oliveira C."/>
            <person name="Osipova E."/>
            <person name="Leigh N.D."/>
            <person name="Simon A."/>
            <person name="Yun M.H."/>
        </authorList>
    </citation>
    <scope>NUCLEOTIDE SEQUENCE</scope>
    <source>
        <strain evidence="1">20211129_DDA</strain>
        <tissue evidence="1">Liver</tissue>
    </source>
</reference>
<keyword evidence="2" id="KW-1185">Reference proteome</keyword>
<sequence length="252" mass="27321">MHILQKIFSPGKLYTRVCVIKTIILTPAAPTTRDHFVRRAPSGGGLLRRSWARGSRSCDVSPETAGQLCGRRLRLLDPAACAVREVGATCFLSGFRGSRPGPLLPRWQIFPDFYTAVARAGTPEEESRGCRGLVRPHPGWRGWSSGNKRGGERELRQGADHLGLHLDLLPLLGGGRIRPPCQVCPDQGPQDRVPCALGPRLGAHACGRLHAPYAAIDSARLAGPGRTGLNWRPGWVGHATARRNQSTVVALY</sequence>
<evidence type="ECO:0000313" key="1">
    <source>
        <dbReference type="EMBL" id="KAJ1190533.1"/>
    </source>
</evidence>
<proteinExistence type="predicted"/>
<name>A0AAV7UNC3_PLEWA</name>
<evidence type="ECO:0000313" key="2">
    <source>
        <dbReference type="Proteomes" id="UP001066276"/>
    </source>
</evidence>
<protein>
    <submittedName>
        <fullName evidence="1">Uncharacterized protein</fullName>
    </submittedName>
</protein>
<comment type="caution">
    <text evidence="1">The sequence shown here is derived from an EMBL/GenBank/DDBJ whole genome shotgun (WGS) entry which is preliminary data.</text>
</comment>
<accession>A0AAV7UNC3</accession>